<organism evidence="2 3">
    <name type="scientific">Lynx pardinus</name>
    <name type="common">Iberian lynx</name>
    <name type="synonym">Felis pardina</name>
    <dbReference type="NCBI Taxonomy" id="191816"/>
    <lineage>
        <taxon>Eukaryota</taxon>
        <taxon>Metazoa</taxon>
        <taxon>Chordata</taxon>
        <taxon>Craniata</taxon>
        <taxon>Vertebrata</taxon>
        <taxon>Euteleostomi</taxon>
        <taxon>Mammalia</taxon>
        <taxon>Eutheria</taxon>
        <taxon>Laurasiatheria</taxon>
        <taxon>Carnivora</taxon>
        <taxon>Feliformia</taxon>
        <taxon>Felidae</taxon>
        <taxon>Felinae</taxon>
        <taxon>Lynx</taxon>
    </lineage>
</organism>
<dbReference type="PANTHER" id="PTHR47606:SF1">
    <property type="entry name" value="KILLER CELL LECTIN-LIKE RECEPTOR SUBFAMILY G MEMBER 2"/>
    <property type="match status" value="1"/>
</dbReference>
<gene>
    <name evidence="2" type="ORF">LYPA_23C012332</name>
</gene>
<keyword evidence="1" id="KW-0732">Signal</keyword>
<dbReference type="InterPro" id="IPR043318">
    <property type="entry name" value="KLRG2"/>
</dbReference>
<name>A0A485N6N7_LYNPA</name>
<evidence type="ECO:0000313" key="2">
    <source>
        <dbReference type="EMBL" id="VFV25842.1"/>
    </source>
</evidence>
<dbReference type="AlphaFoldDB" id="A0A485N6N7"/>
<keyword evidence="2" id="KW-0430">Lectin</keyword>
<dbReference type="EMBL" id="CAAGRJ010008020">
    <property type="protein sequence ID" value="VFV25842.1"/>
    <property type="molecule type" value="Genomic_DNA"/>
</dbReference>
<evidence type="ECO:0000313" key="3">
    <source>
        <dbReference type="Proteomes" id="UP000386466"/>
    </source>
</evidence>
<dbReference type="InterPro" id="IPR016186">
    <property type="entry name" value="C-type_lectin-like/link_sf"/>
</dbReference>
<feature type="chain" id="PRO_5019821730" evidence="1">
    <location>
        <begin position="20"/>
        <end position="97"/>
    </location>
</feature>
<sequence length="97" mass="10835">MKSLRWALVVMAVFLAVSAVTIVALASRVGATCQPCPPGWMWCEEHCYYLSAEARAWEASQAFCSSHHATLPLLGHIQVRRGRAAERWTYRYGSPIP</sequence>
<proteinExistence type="predicted"/>
<dbReference type="SUPFAM" id="SSF56436">
    <property type="entry name" value="C-type lectin-like"/>
    <property type="match status" value="1"/>
</dbReference>
<feature type="signal peptide" evidence="1">
    <location>
        <begin position="1"/>
        <end position="19"/>
    </location>
</feature>
<evidence type="ECO:0000256" key="1">
    <source>
        <dbReference type="SAM" id="SignalP"/>
    </source>
</evidence>
<keyword evidence="3" id="KW-1185">Reference proteome</keyword>
<dbReference type="Gene3D" id="3.10.100.10">
    <property type="entry name" value="Mannose-Binding Protein A, subunit A"/>
    <property type="match status" value="1"/>
</dbReference>
<dbReference type="InterPro" id="IPR016187">
    <property type="entry name" value="CTDL_fold"/>
</dbReference>
<feature type="non-terminal residue" evidence="2">
    <location>
        <position position="97"/>
    </location>
</feature>
<accession>A0A485N6N7</accession>
<keyword evidence="2" id="KW-0675">Receptor</keyword>
<dbReference type="GO" id="GO:0030246">
    <property type="term" value="F:carbohydrate binding"/>
    <property type="evidence" value="ECO:0007669"/>
    <property type="project" value="UniProtKB-KW"/>
</dbReference>
<protein>
    <submittedName>
        <fullName evidence="2">Killer cell lectin-like receptor</fullName>
    </submittedName>
</protein>
<dbReference type="Proteomes" id="UP000386466">
    <property type="component" value="Unassembled WGS sequence"/>
</dbReference>
<dbReference type="PANTHER" id="PTHR47606">
    <property type="entry name" value="KILLER CELL LECTIN-LIKE RECEPTOR SUBFAMILY G MEMBER 2"/>
    <property type="match status" value="1"/>
</dbReference>
<reference evidence="2 3" key="1">
    <citation type="submission" date="2019-01" db="EMBL/GenBank/DDBJ databases">
        <authorList>
            <person name="Alioto T."/>
            <person name="Alioto T."/>
        </authorList>
    </citation>
    <scope>NUCLEOTIDE SEQUENCE [LARGE SCALE GENOMIC DNA]</scope>
</reference>